<accession>A0ABX0U076</accession>
<reference evidence="1 2" key="1">
    <citation type="submission" date="2020-03" db="EMBL/GenBank/DDBJ databases">
        <title>Genomic Encyclopedia of Type Strains, Phase IV (KMG-IV): sequencing the most valuable type-strain genomes for metagenomic binning, comparative biology and taxonomic classification.</title>
        <authorList>
            <person name="Goeker M."/>
        </authorList>
    </citation>
    <scope>NUCLEOTIDE SEQUENCE [LARGE SCALE GENOMIC DNA]</scope>
    <source>
        <strain evidence="1 2">DSM 22753</strain>
    </source>
</reference>
<keyword evidence="2" id="KW-1185">Reference proteome</keyword>
<dbReference type="Proteomes" id="UP000788153">
    <property type="component" value="Unassembled WGS sequence"/>
</dbReference>
<proteinExistence type="predicted"/>
<name>A0ABX0U076_9SPHN</name>
<dbReference type="EMBL" id="JAASQP010000001">
    <property type="protein sequence ID" value="NIJ23971.1"/>
    <property type="molecule type" value="Genomic_DNA"/>
</dbReference>
<protein>
    <submittedName>
        <fullName evidence="1">Uncharacterized protein</fullName>
    </submittedName>
</protein>
<dbReference type="RefSeq" id="WP_166745459.1">
    <property type="nucleotide sequence ID" value="NZ_BAAAEV010000001.1"/>
</dbReference>
<evidence type="ECO:0000313" key="1">
    <source>
        <dbReference type="EMBL" id="NIJ23971.1"/>
    </source>
</evidence>
<sequence length="51" mass="5392">MRGILRSGFTRYFLSGFVLGAIGLVAVQTADAESRPAMSAQTSWAVTESAL</sequence>
<organism evidence="1 2">
    <name type="scientific">Sphingomonas japonica</name>
    <dbReference type="NCBI Taxonomy" id="511662"/>
    <lineage>
        <taxon>Bacteria</taxon>
        <taxon>Pseudomonadati</taxon>
        <taxon>Pseudomonadota</taxon>
        <taxon>Alphaproteobacteria</taxon>
        <taxon>Sphingomonadales</taxon>
        <taxon>Sphingomonadaceae</taxon>
        <taxon>Sphingomonas</taxon>
    </lineage>
</organism>
<comment type="caution">
    <text evidence="1">The sequence shown here is derived from an EMBL/GenBank/DDBJ whole genome shotgun (WGS) entry which is preliminary data.</text>
</comment>
<evidence type="ECO:0000313" key="2">
    <source>
        <dbReference type="Proteomes" id="UP000788153"/>
    </source>
</evidence>
<gene>
    <name evidence="1" type="ORF">FHT01_001513</name>
</gene>